<evidence type="ECO:0000313" key="3">
    <source>
        <dbReference type="Proteomes" id="UP000485058"/>
    </source>
</evidence>
<accession>A0A699Z6K0</accession>
<comment type="caution">
    <text evidence="2">The sequence shown here is derived from an EMBL/GenBank/DDBJ whole genome shotgun (WGS) entry which is preliminary data.</text>
</comment>
<reference evidence="2 3" key="1">
    <citation type="submission" date="2020-02" db="EMBL/GenBank/DDBJ databases">
        <title>Draft genome sequence of Haematococcus lacustris strain NIES-144.</title>
        <authorList>
            <person name="Morimoto D."/>
            <person name="Nakagawa S."/>
            <person name="Yoshida T."/>
            <person name="Sawayama S."/>
        </authorList>
    </citation>
    <scope>NUCLEOTIDE SEQUENCE [LARGE SCALE GENOMIC DNA]</scope>
    <source>
        <strain evidence="2 3">NIES-144</strain>
    </source>
</reference>
<evidence type="ECO:0000256" key="1">
    <source>
        <dbReference type="SAM" id="MobiDB-lite"/>
    </source>
</evidence>
<sequence length="248" mass="26581">MEGCMPGVGEESCRAEQVSGLGLGLGGEELLSGSWVVVWERHRRLADGTNGVCSKTGSKGAKRGRPVGWEALPVLLPPSAASSPDHSHTDHAHATMSLLHQPHTDHATMSPCPSTVKASSSMCTFHDGHDWVQGLQIHYIHSRHGRAWCNSLPTCWLWQQGRPGAWLVVGLPQSLLLAHGFHQQSHSGGRASGQRGGIGQQWVASGHAGVALDSSKAMKHRHCTGNQKDRTAYPAQAQGVREQMAVNN</sequence>
<organism evidence="2 3">
    <name type="scientific">Haematococcus lacustris</name>
    <name type="common">Green alga</name>
    <name type="synonym">Haematococcus pluvialis</name>
    <dbReference type="NCBI Taxonomy" id="44745"/>
    <lineage>
        <taxon>Eukaryota</taxon>
        <taxon>Viridiplantae</taxon>
        <taxon>Chlorophyta</taxon>
        <taxon>core chlorophytes</taxon>
        <taxon>Chlorophyceae</taxon>
        <taxon>CS clade</taxon>
        <taxon>Chlamydomonadales</taxon>
        <taxon>Haematococcaceae</taxon>
        <taxon>Haematococcus</taxon>
    </lineage>
</organism>
<proteinExistence type="predicted"/>
<name>A0A699Z6K0_HAELA</name>
<gene>
    <name evidence="2" type="ORF">HaLaN_10860</name>
</gene>
<dbReference type="Proteomes" id="UP000485058">
    <property type="component" value="Unassembled WGS sequence"/>
</dbReference>
<protein>
    <submittedName>
        <fullName evidence="2">Uncharacterized protein</fullName>
    </submittedName>
</protein>
<evidence type="ECO:0000313" key="2">
    <source>
        <dbReference type="EMBL" id="GFH14749.1"/>
    </source>
</evidence>
<dbReference type="AlphaFoldDB" id="A0A699Z6K0"/>
<keyword evidence="3" id="KW-1185">Reference proteome</keyword>
<dbReference type="EMBL" id="BLLF01000761">
    <property type="protein sequence ID" value="GFH14749.1"/>
    <property type="molecule type" value="Genomic_DNA"/>
</dbReference>
<feature type="region of interest" description="Disordered" evidence="1">
    <location>
        <begin position="228"/>
        <end position="248"/>
    </location>
</feature>